<sequence>MCSPVIDGDNEERRRRIATATKLLQTNPRISPVRRWGSQAIDLRTLGGWRSPGSVSFDHSAISEVHNRLGPKDLSFDLCRLSEPEGRPDPRGHEVGGGRRSRT</sequence>
<evidence type="ECO:0000313" key="2">
    <source>
        <dbReference type="EMBL" id="GMN61616.1"/>
    </source>
</evidence>
<proteinExistence type="predicted"/>
<evidence type="ECO:0000313" key="3">
    <source>
        <dbReference type="Proteomes" id="UP001187192"/>
    </source>
</evidence>
<name>A0AA88DTX3_FICCA</name>
<dbReference type="EMBL" id="BTGU01000114">
    <property type="protein sequence ID" value="GMN61616.1"/>
    <property type="molecule type" value="Genomic_DNA"/>
</dbReference>
<evidence type="ECO:0000256" key="1">
    <source>
        <dbReference type="SAM" id="MobiDB-lite"/>
    </source>
</evidence>
<reference evidence="2" key="1">
    <citation type="submission" date="2023-07" db="EMBL/GenBank/DDBJ databases">
        <title>draft genome sequence of fig (Ficus carica).</title>
        <authorList>
            <person name="Takahashi T."/>
            <person name="Nishimura K."/>
        </authorList>
    </citation>
    <scope>NUCLEOTIDE SEQUENCE</scope>
</reference>
<dbReference type="AlphaFoldDB" id="A0AA88DTX3"/>
<protein>
    <submittedName>
        <fullName evidence="2">Uncharacterized protein</fullName>
    </submittedName>
</protein>
<feature type="compositionally biased region" description="Basic and acidic residues" evidence="1">
    <location>
        <begin position="80"/>
        <end position="97"/>
    </location>
</feature>
<organism evidence="2 3">
    <name type="scientific">Ficus carica</name>
    <name type="common">Common fig</name>
    <dbReference type="NCBI Taxonomy" id="3494"/>
    <lineage>
        <taxon>Eukaryota</taxon>
        <taxon>Viridiplantae</taxon>
        <taxon>Streptophyta</taxon>
        <taxon>Embryophyta</taxon>
        <taxon>Tracheophyta</taxon>
        <taxon>Spermatophyta</taxon>
        <taxon>Magnoliopsida</taxon>
        <taxon>eudicotyledons</taxon>
        <taxon>Gunneridae</taxon>
        <taxon>Pentapetalae</taxon>
        <taxon>rosids</taxon>
        <taxon>fabids</taxon>
        <taxon>Rosales</taxon>
        <taxon>Moraceae</taxon>
        <taxon>Ficeae</taxon>
        <taxon>Ficus</taxon>
    </lineage>
</organism>
<keyword evidence="3" id="KW-1185">Reference proteome</keyword>
<comment type="caution">
    <text evidence="2">The sequence shown here is derived from an EMBL/GenBank/DDBJ whole genome shotgun (WGS) entry which is preliminary data.</text>
</comment>
<dbReference type="Proteomes" id="UP001187192">
    <property type="component" value="Unassembled WGS sequence"/>
</dbReference>
<feature type="region of interest" description="Disordered" evidence="1">
    <location>
        <begin position="80"/>
        <end position="103"/>
    </location>
</feature>
<accession>A0AA88DTX3</accession>
<gene>
    <name evidence="2" type="ORF">TIFTF001_030704</name>
</gene>